<feature type="region of interest" description="Disordered" evidence="1">
    <location>
        <begin position="82"/>
        <end position="101"/>
    </location>
</feature>
<dbReference type="RefSeq" id="XP_026673153.1">
    <property type="nucleotide sequence ID" value="XM_026817352.1"/>
</dbReference>
<dbReference type="GeneID" id="113464865"/>
<evidence type="ECO:0000313" key="3">
    <source>
        <dbReference type="RefSeq" id="XP_026673153.1"/>
    </source>
</evidence>
<organism evidence="2 3">
    <name type="scientific">Ceratina calcarata</name>
    <dbReference type="NCBI Taxonomy" id="156304"/>
    <lineage>
        <taxon>Eukaryota</taxon>
        <taxon>Metazoa</taxon>
        <taxon>Ecdysozoa</taxon>
        <taxon>Arthropoda</taxon>
        <taxon>Hexapoda</taxon>
        <taxon>Insecta</taxon>
        <taxon>Pterygota</taxon>
        <taxon>Neoptera</taxon>
        <taxon>Endopterygota</taxon>
        <taxon>Hymenoptera</taxon>
        <taxon>Apocrita</taxon>
        <taxon>Aculeata</taxon>
        <taxon>Apoidea</taxon>
        <taxon>Anthophila</taxon>
        <taxon>Apidae</taxon>
        <taxon>Ceratina</taxon>
        <taxon>Zadontomerus</taxon>
    </lineage>
</organism>
<keyword evidence="2" id="KW-1185">Reference proteome</keyword>
<dbReference type="KEGG" id="ccal:113464865"/>
<dbReference type="AlphaFoldDB" id="A0AAJ7S7Y8"/>
<proteinExistence type="predicted"/>
<name>A0AAJ7S7Y8_9HYME</name>
<protein>
    <submittedName>
        <fullName evidence="3">Uncharacterized protein LOC113464865</fullName>
    </submittedName>
</protein>
<evidence type="ECO:0000313" key="2">
    <source>
        <dbReference type="Proteomes" id="UP000694925"/>
    </source>
</evidence>
<reference evidence="3" key="1">
    <citation type="submission" date="2025-08" db="UniProtKB">
        <authorList>
            <consortium name="RefSeq"/>
        </authorList>
    </citation>
    <scope>IDENTIFICATION</scope>
    <source>
        <tissue evidence="3">Whole body</tissue>
    </source>
</reference>
<gene>
    <name evidence="3" type="primary">LOC113464865</name>
</gene>
<sequence>MNSKSYTNTTNSDKIECTQIVQKRVRSMMQFKNYDWKMSYNLINTDQDNIILRRKATHILFSYKEQLPNICPANLKILKDTIPQDKRPDDDLQSKDVDFEEHEAHLDERASDLSTMPKISTWNEYKKLLELSKSRPDKPCTKPYITDATFLPKIRIDQHVYL</sequence>
<dbReference type="Proteomes" id="UP000694925">
    <property type="component" value="Unplaced"/>
</dbReference>
<evidence type="ECO:0000256" key="1">
    <source>
        <dbReference type="SAM" id="MobiDB-lite"/>
    </source>
</evidence>
<accession>A0AAJ7S7Y8</accession>